<sequence length="55" mass="5938">MVAESVESIGDGVLLLETTEGCLVPGSEVPGTDGEIFRILIIFRRYLSVGRRASK</sequence>
<dbReference type="EMBL" id="MN739487">
    <property type="protein sequence ID" value="QHT07856.1"/>
    <property type="molecule type" value="Genomic_DNA"/>
</dbReference>
<protein>
    <submittedName>
        <fullName evidence="1">Uncharacterized protein</fullName>
    </submittedName>
</protein>
<proteinExistence type="predicted"/>
<evidence type="ECO:0000313" key="1">
    <source>
        <dbReference type="EMBL" id="QHT07856.1"/>
    </source>
</evidence>
<reference evidence="1" key="1">
    <citation type="journal article" date="2020" name="Nature">
        <title>Giant virus diversity and host interactions through global metagenomics.</title>
        <authorList>
            <person name="Schulz F."/>
            <person name="Roux S."/>
            <person name="Paez-Espino D."/>
            <person name="Jungbluth S."/>
            <person name="Walsh D.A."/>
            <person name="Denef V.J."/>
            <person name="McMahon K.D."/>
            <person name="Konstantinidis K.T."/>
            <person name="Eloe-Fadrosh E.A."/>
            <person name="Kyrpides N.C."/>
            <person name="Woyke T."/>
        </authorList>
    </citation>
    <scope>NUCLEOTIDE SEQUENCE</scope>
    <source>
        <strain evidence="1">GVMAG-M-3300021964-36</strain>
    </source>
</reference>
<name>A0A6C0CSM8_9ZZZZ</name>
<dbReference type="AlphaFoldDB" id="A0A6C0CSM8"/>
<organism evidence="1">
    <name type="scientific">viral metagenome</name>
    <dbReference type="NCBI Taxonomy" id="1070528"/>
    <lineage>
        <taxon>unclassified sequences</taxon>
        <taxon>metagenomes</taxon>
        <taxon>organismal metagenomes</taxon>
    </lineage>
</organism>
<accession>A0A6C0CSM8</accession>